<dbReference type="PROSITE" id="PS50878">
    <property type="entry name" value="RT_POL"/>
    <property type="match status" value="1"/>
</dbReference>
<dbReference type="InterPro" id="IPR000477">
    <property type="entry name" value="RT_dom"/>
</dbReference>
<proteinExistence type="predicted"/>
<dbReference type="AlphaFoldDB" id="A0A1Y1M4F9"/>
<evidence type="ECO:0000313" key="2">
    <source>
        <dbReference type="EMBL" id="JAV80613.1"/>
    </source>
</evidence>
<dbReference type="PANTHER" id="PTHR33332">
    <property type="entry name" value="REVERSE TRANSCRIPTASE DOMAIN-CONTAINING PROTEIN"/>
    <property type="match status" value="1"/>
</dbReference>
<dbReference type="EMBL" id="GEZM01041093">
    <property type="protein sequence ID" value="JAV80613.1"/>
    <property type="molecule type" value="Transcribed_RNA"/>
</dbReference>
<organism evidence="2">
    <name type="scientific">Photinus pyralis</name>
    <name type="common">Common eastern firefly</name>
    <name type="synonym">Lampyris pyralis</name>
    <dbReference type="NCBI Taxonomy" id="7054"/>
    <lineage>
        <taxon>Eukaryota</taxon>
        <taxon>Metazoa</taxon>
        <taxon>Ecdysozoa</taxon>
        <taxon>Arthropoda</taxon>
        <taxon>Hexapoda</taxon>
        <taxon>Insecta</taxon>
        <taxon>Pterygota</taxon>
        <taxon>Neoptera</taxon>
        <taxon>Endopterygota</taxon>
        <taxon>Coleoptera</taxon>
        <taxon>Polyphaga</taxon>
        <taxon>Elateriformia</taxon>
        <taxon>Elateroidea</taxon>
        <taxon>Lampyridae</taxon>
        <taxon>Lampyrinae</taxon>
        <taxon>Photinus</taxon>
    </lineage>
</organism>
<feature type="domain" description="Reverse transcriptase" evidence="1">
    <location>
        <begin position="1"/>
        <end position="126"/>
    </location>
</feature>
<name>A0A1Y1M4F9_PHOPY</name>
<sequence length="170" mass="19376">MQSYLEERSQTVRYNGLFSKEICVQSGVPQGSILGHVLFLIYINDLPSTVNGHFILYADDTTILSSGSSLEITNIRSIDLQGQSKSWFHLNKLSLNEDKTEVLTFTMSRDTDVINQKPVKFLGVYLDSTLSWTRHIDELSSKLNRTVFLLRNLPNHVFPEVTRTSDYSMP</sequence>
<accession>A0A1Y1M4F9</accession>
<reference evidence="2" key="1">
    <citation type="journal article" date="2016" name="Sci. Rep.">
        <title>Molecular characterization of firefly nuptial gifts: a multi-omics approach sheds light on postcopulatory sexual selection.</title>
        <authorList>
            <person name="Al-Wathiqui N."/>
            <person name="Fallon T.R."/>
            <person name="South A."/>
            <person name="Weng J.K."/>
            <person name="Lewis S.M."/>
        </authorList>
    </citation>
    <scope>NUCLEOTIDE SEQUENCE</scope>
</reference>
<dbReference type="Pfam" id="PF00078">
    <property type="entry name" value="RVT_1"/>
    <property type="match status" value="1"/>
</dbReference>
<protein>
    <recommendedName>
        <fullName evidence="1">Reverse transcriptase domain-containing protein</fullName>
    </recommendedName>
</protein>
<evidence type="ECO:0000259" key="1">
    <source>
        <dbReference type="PROSITE" id="PS50878"/>
    </source>
</evidence>